<dbReference type="GO" id="GO:0016263">
    <property type="term" value="F:glycoprotein-N-acetylgalactosamine 3-beta-galactosyltransferase activity"/>
    <property type="evidence" value="ECO:0007669"/>
    <property type="project" value="UniProtKB-EC"/>
</dbReference>
<evidence type="ECO:0000256" key="7">
    <source>
        <dbReference type="ARBA" id="ARBA00022692"/>
    </source>
</evidence>
<feature type="domain" description="Fringe-like glycosyltransferase" evidence="14">
    <location>
        <begin position="124"/>
        <end position="171"/>
    </location>
</feature>
<sequence>MLAFVYGITILTLIPSHSGKSDKAKENEVFVGPEIKIEAHPYNEEYETNASLPINQPQALIIETFGQGCTKLYFVLDEASNGPKEYRGFETVNIVLSREQGVQMKQRNIWEKVHRMWSHVYQKERNNFDWFVKADDDTFIMTENLRGFLQYYDPEYPHYLGHTLRSRWEEENMVFNSGVCYTMSRGALRKLGPYISHLPSLPAHLALSHCIDREGAGEDPTMGVCLGGVGIRPGFSFFFFFLYLILIQFIQKKKKKKGPIIYYKLLNASGNTLDHEMRERFLIFRPDDHVKIVREDTWYWKYKPPQVKEGENCCSPYIISAHQYKDLAEAKYWYPILQSKYNQPKDWSKIPLPPRPRTFVYDAAQVTTKIDEFFNTENPPRGQRVFLGPGKEWQCWKCNLNDSSDIYRTDWWDGPIKG</sequence>
<dbReference type="AlphaFoldDB" id="X6NP46"/>
<dbReference type="InterPro" id="IPR003378">
    <property type="entry name" value="Fringe-like_glycosylTrfase"/>
</dbReference>
<evidence type="ECO:0000256" key="1">
    <source>
        <dbReference type="ARBA" id="ARBA00004606"/>
    </source>
</evidence>
<keyword evidence="13" id="KW-0732">Signal</keyword>
<dbReference type="PANTHER" id="PTHR23033">
    <property type="entry name" value="BETA1,3-GALACTOSYLTRANSFERASE"/>
    <property type="match status" value="1"/>
</dbReference>
<evidence type="ECO:0000313" key="16">
    <source>
        <dbReference type="Proteomes" id="UP000023152"/>
    </source>
</evidence>
<comment type="caution">
    <text evidence="15">The sequence shown here is derived from an EMBL/GenBank/DDBJ whole genome shotgun (WGS) entry which is preliminary data.</text>
</comment>
<dbReference type="EMBL" id="ASPP01007041">
    <property type="protein sequence ID" value="ETO27796.1"/>
    <property type="molecule type" value="Genomic_DNA"/>
</dbReference>
<evidence type="ECO:0000256" key="12">
    <source>
        <dbReference type="SAM" id="Phobius"/>
    </source>
</evidence>
<keyword evidence="7 12" id="KW-0812">Transmembrane</keyword>
<comment type="pathway">
    <text evidence="2">Protein modification; protein glycosylation.</text>
</comment>
<dbReference type="GO" id="GO:0000166">
    <property type="term" value="F:nucleotide binding"/>
    <property type="evidence" value="ECO:0007669"/>
    <property type="project" value="UniProtKB-KW"/>
</dbReference>
<feature type="chain" id="PRO_5004975724" description="N-acetylgalactosaminide beta-1,3-galactosyltransferase" evidence="13">
    <location>
        <begin position="20"/>
        <end position="418"/>
    </location>
</feature>
<keyword evidence="6" id="KW-0808">Transferase</keyword>
<dbReference type="InterPro" id="IPR026050">
    <property type="entry name" value="C1GALT1/C1GALT1_chp1"/>
</dbReference>
<evidence type="ECO:0000259" key="14">
    <source>
        <dbReference type="Pfam" id="PF02434"/>
    </source>
</evidence>
<dbReference type="EC" id="2.4.1.122" evidence="4"/>
<comment type="subcellular location">
    <subcellularLocation>
        <location evidence="1">Membrane</location>
        <topology evidence="1">Single-pass type II membrane protein</topology>
    </subcellularLocation>
</comment>
<keyword evidence="9" id="KW-0735">Signal-anchor</keyword>
<reference evidence="15 16" key="1">
    <citation type="journal article" date="2013" name="Curr. Biol.">
        <title>The Genome of the Foraminiferan Reticulomyxa filosa.</title>
        <authorList>
            <person name="Glockner G."/>
            <person name="Hulsmann N."/>
            <person name="Schleicher M."/>
            <person name="Noegel A.A."/>
            <person name="Eichinger L."/>
            <person name="Gallinger C."/>
            <person name="Pawlowski J."/>
            <person name="Sierra R."/>
            <person name="Euteneuer U."/>
            <person name="Pillet L."/>
            <person name="Moustafa A."/>
            <person name="Platzer M."/>
            <person name="Groth M."/>
            <person name="Szafranski K."/>
            <person name="Schliwa M."/>
        </authorList>
    </citation>
    <scope>NUCLEOTIDE SEQUENCE [LARGE SCALE GENOMIC DNA]</scope>
</reference>
<organism evidence="15 16">
    <name type="scientific">Reticulomyxa filosa</name>
    <dbReference type="NCBI Taxonomy" id="46433"/>
    <lineage>
        <taxon>Eukaryota</taxon>
        <taxon>Sar</taxon>
        <taxon>Rhizaria</taxon>
        <taxon>Retaria</taxon>
        <taxon>Foraminifera</taxon>
        <taxon>Monothalamids</taxon>
        <taxon>Reticulomyxidae</taxon>
        <taxon>Reticulomyxa</taxon>
    </lineage>
</organism>
<keyword evidence="5" id="KW-0328">Glycosyltransferase</keyword>
<keyword evidence="8" id="KW-0547">Nucleotide-binding</keyword>
<dbReference type="Gene3D" id="3.90.550.50">
    <property type="match status" value="1"/>
</dbReference>
<dbReference type="Pfam" id="PF02434">
    <property type="entry name" value="Fringe"/>
    <property type="match status" value="1"/>
</dbReference>
<dbReference type="GO" id="GO:0016020">
    <property type="term" value="C:membrane"/>
    <property type="evidence" value="ECO:0007669"/>
    <property type="project" value="UniProtKB-SubCell"/>
</dbReference>
<feature type="transmembrane region" description="Helical" evidence="12">
    <location>
        <begin position="230"/>
        <end position="250"/>
    </location>
</feature>
<gene>
    <name evidence="15" type="ORF">RFI_09335</name>
</gene>
<dbReference type="Proteomes" id="UP000023152">
    <property type="component" value="Unassembled WGS sequence"/>
</dbReference>
<protein>
    <recommendedName>
        <fullName evidence="4">N-acetylgalactosaminide beta-1,3-galactosyltransferase</fullName>
        <ecNumber evidence="4">2.4.1.122</ecNumber>
    </recommendedName>
</protein>
<keyword evidence="11 12" id="KW-0472">Membrane</keyword>
<dbReference type="PANTHER" id="PTHR23033:SF14">
    <property type="entry name" value="GLYCOPROTEIN-N-ACETYLGALACTOSAMINE 3-BETA-GALACTOSYLTRANSFERASE 1-RELATED"/>
    <property type="match status" value="1"/>
</dbReference>
<evidence type="ECO:0000256" key="13">
    <source>
        <dbReference type="SAM" id="SignalP"/>
    </source>
</evidence>
<evidence type="ECO:0000256" key="8">
    <source>
        <dbReference type="ARBA" id="ARBA00022741"/>
    </source>
</evidence>
<evidence type="ECO:0000256" key="10">
    <source>
        <dbReference type="ARBA" id="ARBA00022989"/>
    </source>
</evidence>
<keyword evidence="16" id="KW-1185">Reference proteome</keyword>
<name>X6NP46_RETFI</name>
<evidence type="ECO:0000256" key="6">
    <source>
        <dbReference type="ARBA" id="ARBA00022679"/>
    </source>
</evidence>
<evidence type="ECO:0000256" key="11">
    <source>
        <dbReference type="ARBA" id="ARBA00023136"/>
    </source>
</evidence>
<keyword evidence="10 12" id="KW-1133">Transmembrane helix</keyword>
<evidence type="ECO:0000256" key="3">
    <source>
        <dbReference type="ARBA" id="ARBA00006462"/>
    </source>
</evidence>
<evidence type="ECO:0000256" key="4">
    <source>
        <dbReference type="ARBA" id="ARBA00012557"/>
    </source>
</evidence>
<evidence type="ECO:0000313" key="15">
    <source>
        <dbReference type="EMBL" id="ETO27796.1"/>
    </source>
</evidence>
<evidence type="ECO:0000256" key="5">
    <source>
        <dbReference type="ARBA" id="ARBA00022676"/>
    </source>
</evidence>
<comment type="similarity">
    <text evidence="3">Belongs to the glycosyltransferase 31 family. Beta3-Gal-T subfamily.</text>
</comment>
<proteinExistence type="inferred from homology"/>
<accession>X6NP46</accession>
<feature type="signal peptide" evidence="13">
    <location>
        <begin position="1"/>
        <end position="19"/>
    </location>
</feature>
<evidence type="ECO:0000256" key="9">
    <source>
        <dbReference type="ARBA" id="ARBA00022968"/>
    </source>
</evidence>
<dbReference type="OrthoDB" id="414175at2759"/>
<evidence type="ECO:0000256" key="2">
    <source>
        <dbReference type="ARBA" id="ARBA00004922"/>
    </source>
</evidence>